<evidence type="ECO:0000256" key="1">
    <source>
        <dbReference type="SAM" id="MobiDB-lite"/>
    </source>
</evidence>
<feature type="region of interest" description="Disordered" evidence="1">
    <location>
        <begin position="60"/>
        <end position="134"/>
    </location>
</feature>
<feature type="compositionally biased region" description="Basic and acidic residues" evidence="1">
    <location>
        <begin position="109"/>
        <end position="118"/>
    </location>
</feature>
<feature type="region of interest" description="Disordered" evidence="1">
    <location>
        <begin position="357"/>
        <end position="391"/>
    </location>
</feature>
<dbReference type="Proteomes" id="UP000738349">
    <property type="component" value="Unassembled WGS sequence"/>
</dbReference>
<comment type="caution">
    <text evidence="2">The sequence shown here is derived from an EMBL/GenBank/DDBJ whole genome shotgun (WGS) entry which is preliminary data.</text>
</comment>
<dbReference type="OrthoDB" id="3555317at2759"/>
<feature type="compositionally biased region" description="Low complexity" evidence="1">
    <location>
        <begin position="358"/>
        <end position="381"/>
    </location>
</feature>
<reference evidence="2" key="1">
    <citation type="journal article" date="2021" name="Nat. Commun.">
        <title>Genetic determinants of endophytism in the Arabidopsis root mycobiome.</title>
        <authorList>
            <person name="Mesny F."/>
            <person name="Miyauchi S."/>
            <person name="Thiergart T."/>
            <person name="Pickel B."/>
            <person name="Atanasova L."/>
            <person name="Karlsson M."/>
            <person name="Huettel B."/>
            <person name="Barry K.W."/>
            <person name="Haridas S."/>
            <person name="Chen C."/>
            <person name="Bauer D."/>
            <person name="Andreopoulos W."/>
            <person name="Pangilinan J."/>
            <person name="LaButti K."/>
            <person name="Riley R."/>
            <person name="Lipzen A."/>
            <person name="Clum A."/>
            <person name="Drula E."/>
            <person name="Henrissat B."/>
            <person name="Kohler A."/>
            <person name="Grigoriev I.V."/>
            <person name="Martin F.M."/>
            <person name="Hacquard S."/>
        </authorList>
    </citation>
    <scope>NUCLEOTIDE SEQUENCE</scope>
    <source>
        <strain evidence="2">MPI-CAGE-AT-0147</strain>
    </source>
</reference>
<protein>
    <recommendedName>
        <fullName evidence="4">BZIP domain-containing protein</fullName>
    </recommendedName>
</protein>
<evidence type="ECO:0000313" key="2">
    <source>
        <dbReference type="EMBL" id="KAH7122992.1"/>
    </source>
</evidence>
<dbReference type="InterPro" id="IPR046347">
    <property type="entry name" value="bZIP_sf"/>
</dbReference>
<dbReference type="PANTHER" id="PTHR40618:SF1">
    <property type="entry name" value="B-ZIP TRANSCRIPTION FACTOR (EUROFUNG)"/>
    <property type="match status" value="1"/>
</dbReference>
<sequence>MTQRNEPTDLSATEGLASLLSAASYLLPETFTPQPTRIDDERPLFDDINIDNIPIFGLSEEQTVSETVPGSPTRHRSAHQDHALNTAGPAKRKRGRPRKSDGGPSSQSPEERRREQIRRAQKAFRSRQEANLANSEARVRELEAAIGDMSSMVVSFAQDLAQSGLLRQNSSLKSRLCNVLERSQNIAERSASTINEDRLGISADQTSAPLRPIRQGVRRHSREISPYYSDPAHMARFPTTPPLRINFDLSGFLMPLSSGSPLLFDSPHISAIEIPLFTRQLGRACAYHAYFSLRNPSLQVNDLRGKFRFLLSMLSRERLTSYFEAAVQAEVHPSLMDEWNGVPFLSVGGAGTHYLLRSSSSSSSNTTPSTARTSTTTTNHTQVQSPDGEHPVFAAPYQSQGRTNSRWFDIRDLEGFLQEKHVYLTNSDPKVQRRPSRRNAINASKLIRTLVGTCICLGRSPGWRPVDVEQALHTAAWGTGET</sequence>
<dbReference type="AlphaFoldDB" id="A0A9P9DQ33"/>
<accession>A0A9P9DQ33</accession>
<evidence type="ECO:0000313" key="3">
    <source>
        <dbReference type="Proteomes" id="UP000738349"/>
    </source>
</evidence>
<evidence type="ECO:0008006" key="4">
    <source>
        <dbReference type="Google" id="ProtNLM"/>
    </source>
</evidence>
<feature type="compositionally biased region" description="Polar residues" evidence="1">
    <location>
        <begin position="60"/>
        <end position="70"/>
    </location>
</feature>
<proteinExistence type="predicted"/>
<organism evidence="2 3">
    <name type="scientific">Dactylonectria macrodidyma</name>
    <dbReference type="NCBI Taxonomy" id="307937"/>
    <lineage>
        <taxon>Eukaryota</taxon>
        <taxon>Fungi</taxon>
        <taxon>Dikarya</taxon>
        <taxon>Ascomycota</taxon>
        <taxon>Pezizomycotina</taxon>
        <taxon>Sordariomycetes</taxon>
        <taxon>Hypocreomycetidae</taxon>
        <taxon>Hypocreales</taxon>
        <taxon>Nectriaceae</taxon>
        <taxon>Dactylonectria</taxon>
    </lineage>
</organism>
<dbReference type="Gene3D" id="1.20.5.170">
    <property type="match status" value="1"/>
</dbReference>
<dbReference type="PANTHER" id="PTHR40618">
    <property type="entry name" value="B-ZIP TRANSCRIPTION FACTOR (EUROFUNG)-RELATED"/>
    <property type="match status" value="1"/>
</dbReference>
<name>A0A9P9DQ33_9HYPO</name>
<keyword evidence="3" id="KW-1185">Reference proteome</keyword>
<dbReference type="SUPFAM" id="SSF57959">
    <property type="entry name" value="Leucine zipper domain"/>
    <property type="match status" value="1"/>
</dbReference>
<gene>
    <name evidence="2" type="ORF">EDB81DRAFT_813376</name>
</gene>
<dbReference type="EMBL" id="JAGMUV010000023">
    <property type="protein sequence ID" value="KAH7122992.1"/>
    <property type="molecule type" value="Genomic_DNA"/>
</dbReference>
<dbReference type="GO" id="GO:0003700">
    <property type="term" value="F:DNA-binding transcription factor activity"/>
    <property type="evidence" value="ECO:0007669"/>
    <property type="project" value="InterPro"/>
</dbReference>